<proteinExistence type="predicted"/>
<protein>
    <submittedName>
        <fullName evidence="12">Uncharacterized protein LOC101851690</fullName>
    </submittedName>
</protein>
<evidence type="ECO:0000256" key="3">
    <source>
        <dbReference type="ARBA" id="ARBA00022801"/>
    </source>
</evidence>
<accession>A0ABM0K930</accession>
<feature type="binding site" evidence="8">
    <location>
        <position position="28"/>
    </location>
    <ligand>
        <name>Zn(2+)</name>
        <dbReference type="ChEBI" id="CHEBI:29105"/>
        <note>catalytic</note>
    </ligand>
</feature>
<gene>
    <name evidence="12" type="primary">LOC101851690</name>
</gene>
<keyword evidence="3" id="KW-0378">Hydrolase</keyword>
<feature type="compositionally biased region" description="Low complexity" evidence="9">
    <location>
        <begin position="544"/>
        <end position="564"/>
    </location>
</feature>
<feature type="active site" evidence="8">
    <location>
        <position position="25"/>
    </location>
</feature>
<reference evidence="12" key="1">
    <citation type="submission" date="2025-08" db="UniProtKB">
        <authorList>
            <consortium name="RefSeq"/>
        </authorList>
    </citation>
    <scope>IDENTIFICATION</scope>
</reference>
<name>A0ABM0K930_APLCA</name>
<dbReference type="GeneID" id="101851690"/>
<keyword evidence="2 8" id="KW-0479">Metal-binding</keyword>
<dbReference type="InterPro" id="IPR001590">
    <property type="entry name" value="Peptidase_M12B"/>
</dbReference>
<dbReference type="Gene3D" id="3.40.390.10">
    <property type="entry name" value="Collagenase (Catalytic Domain)"/>
    <property type="match status" value="1"/>
</dbReference>
<evidence type="ECO:0000256" key="5">
    <source>
        <dbReference type="ARBA" id="ARBA00023049"/>
    </source>
</evidence>
<dbReference type="Pfam" id="PF01421">
    <property type="entry name" value="Reprolysin"/>
    <property type="match status" value="1"/>
</dbReference>
<feature type="compositionally biased region" description="Basic and acidic residues" evidence="9">
    <location>
        <begin position="515"/>
        <end position="542"/>
    </location>
</feature>
<evidence type="ECO:0000256" key="4">
    <source>
        <dbReference type="ARBA" id="ARBA00022833"/>
    </source>
</evidence>
<evidence type="ECO:0000313" key="11">
    <source>
        <dbReference type="Proteomes" id="UP000694888"/>
    </source>
</evidence>
<evidence type="ECO:0000256" key="1">
    <source>
        <dbReference type="ARBA" id="ARBA00022670"/>
    </source>
</evidence>
<dbReference type="InterPro" id="IPR041645">
    <property type="entry name" value="ADAMTS_CR_2"/>
</dbReference>
<dbReference type="SUPFAM" id="SSF55486">
    <property type="entry name" value="Metalloproteases ('zincins'), catalytic domain"/>
    <property type="match status" value="1"/>
</dbReference>
<dbReference type="PROSITE" id="PS50215">
    <property type="entry name" value="ADAM_MEPRO"/>
    <property type="match status" value="1"/>
</dbReference>
<evidence type="ECO:0000256" key="7">
    <source>
        <dbReference type="ARBA" id="ARBA00023180"/>
    </source>
</evidence>
<evidence type="ECO:0000256" key="8">
    <source>
        <dbReference type="PROSITE-ProRule" id="PRU00276"/>
    </source>
</evidence>
<evidence type="ECO:0000313" key="12">
    <source>
        <dbReference type="RefSeq" id="XP_005111802.2"/>
    </source>
</evidence>
<feature type="binding site" evidence="8">
    <location>
        <position position="24"/>
    </location>
    <ligand>
        <name>Zn(2+)</name>
        <dbReference type="ChEBI" id="CHEBI:29105"/>
        <note>catalytic</note>
    </ligand>
</feature>
<dbReference type="Pfam" id="PF17771">
    <property type="entry name" value="ADAMTS_CR_2"/>
    <property type="match status" value="1"/>
</dbReference>
<dbReference type="Gene3D" id="3.40.1620.60">
    <property type="match status" value="1"/>
</dbReference>
<comment type="caution">
    <text evidence="8">Lacks conserved residue(s) required for the propagation of feature annotation.</text>
</comment>
<feature type="domain" description="Peptidase M12B" evidence="10">
    <location>
        <begin position="1"/>
        <end position="73"/>
    </location>
</feature>
<keyword evidence="4 8" id="KW-0862">Zinc</keyword>
<feature type="binding site" evidence="8">
    <location>
        <position position="34"/>
    </location>
    <ligand>
        <name>Zn(2+)</name>
        <dbReference type="ChEBI" id="CHEBI:29105"/>
        <note>catalytic</note>
    </ligand>
</feature>
<evidence type="ECO:0000256" key="2">
    <source>
        <dbReference type="ARBA" id="ARBA00022723"/>
    </source>
</evidence>
<feature type="region of interest" description="Disordered" evidence="9">
    <location>
        <begin position="515"/>
        <end position="586"/>
    </location>
</feature>
<organism evidence="11 12">
    <name type="scientific">Aplysia californica</name>
    <name type="common">California sea hare</name>
    <dbReference type="NCBI Taxonomy" id="6500"/>
    <lineage>
        <taxon>Eukaryota</taxon>
        <taxon>Metazoa</taxon>
        <taxon>Spiralia</taxon>
        <taxon>Lophotrochozoa</taxon>
        <taxon>Mollusca</taxon>
        <taxon>Gastropoda</taxon>
        <taxon>Heterobranchia</taxon>
        <taxon>Euthyneura</taxon>
        <taxon>Tectipleura</taxon>
        <taxon>Aplysiida</taxon>
        <taxon>Aplysioidea</taxon>
        <taxon>Aplysiidae</taxon>
        <taxon>Aplysia</taxon>
    </lineage>
</organism>
<sequence length="586" mass="65420">MCRYGSISLVENNFTYQIVHDLAHELGHSLGCNHDGEKNTCSDKDGFIMSERPDINSTNRWYFSPCSANSIREDLLILENDGANCLKATAIQKKSAPQLGSLYNADRQCKLMFKDDAYFCRDFYSNSSDYHKMCSSFWCSETRNSSQCVSHIASDGFLCGDSMVCSKGQCVKTEGAPEALDFCPQGDQPDLVHEQMTCEDLVRLEPWKCYDEFYRRKCCVSCHGIKQEVKGCEYGDKEDWCKGEEISYPYDCYLNNQTCCASCEKLKNPAKKGCEYGDHTAACTSSLDIPMGCYGNEELCCGTCALHKNASNTGCEYGDKSTWCSEKLVAPSGCYLNEELCCGTCSGAKRLDNAECPYGDRYPKWCPKATPHRCYNDTVKEWCCDSCSQSHNASRVGCEYGDKFKNCEELIYPYACYHPTNEKACCQFCSTYLNEDEDAKDCKYGDKQAWCWKLTLTYDDAEWCPLDKENDHCCGSCRLNQTAVPVFGYRLREEGLEQVTRLGNMFKAEVRAAVEKQKQEEKAKKAREEADKAKADKAKAEGQADGSAASGDGDTSSADNAGRTTSRRPARAATDDSRGQTDATVA</sequence>
<evidence type="ECO:0000256" key="6">
    <source>
        <dbReference type="ARBA" id="ARBA00023157"/>
    </source>
</evidence>
<keyword evidence="1" id="KW-0645">Protease</keyword>
<dbReference type="RefSeq" id="XP_005111802.2">
    <property type="nucleotide sequence ID" value="XM_005111745.3"/>
</dbReference>
<dbReference type="Proteomes" id="UP000694888">
    <property type="component" value="Unplaced"/>
</dbReference>
<keyword evidence="7" id="KW-0325">Glycoprotein</keyword>
<keyword evidence="6" id="KW-1015">Disulfide bond</keyword>
<evidence type="ECO:0000256" key="9">
    <source>
        <dbReference type="SAM" id="MobiDB-lite"/>
    </source>
</evidence>
<keyword evidence="5" id="KW-0482">Metalloprotease</keyword>
<keyword evidence="11" id="KW-1185">Reference proteome</keyword>
<evidence type="ECO:0000259" key="10">
    <source>
        <dbReference type="PROSITE" id="PS50215"/>
    </source>
</evidence>
<dbReference type="InterPro" id="IPR024079">
    <property type="entry name" value="MetalloPept_cat_dom_sf"/>
</dbReference>